<dbReference type="AlphaFoldDB" id="A0A7S3CDT6"/>
<dbReference type="PANTHER" id="PTHR11722">
    <property type="entry name" value="60S RIBOSOMAL PROTEIN L13"/>
    <property type="match status" value="1"/>
</dbReference>
<proteinExistence type="inferred from homology"/>
<dbReference type="Proteomes" id="UP001472866">
    <property type="component" value="Chromosome 11"/>
</dbReference>
<reference evidence="7 8" key="2">
    <citation type="submission" date="2024-03" db="EMBL/GenBank/DDBJ databases">
        <title>Complete genome sequence of the green alga Chloropicon roscoffensis RCC1871.</title>
        <authorList>
            <person name="Lemieux C."/>
            <person name="Pombert J.-F."/>
            <person name="Otis C."/>
            <person name="Turmel M."/>
        </authorList>
    </citation>
    <scope>NUCLEOTIDE SEQUENCE [LARGE SCALE GENOMIC DNA]</scope>
    <source>
        <strain evidence="7 8">RCC1871</strain>
    </source>
</reference>
<keyword evidence="5" id="KW-0175">Coiled coil</keyword>
<dbReference type="FunFam" id="1.20.5.110:FF:000003">
    <property type="entry name" value="60S ribosomal protein L13"/>
    <property type="match status" value="1"/>
</dbReference>
<dbReference type="EMBL" id="CP151511">
    <property type="protein sequence ID" value="WZN65210.1"/>
    <property type="molecule type" value="Genomic_DNA"/>
</dbReference>
<evidence type="ECO:0000256" key="1">
    <source>
        <dbReference type="ARBA" id="ARBA00005640"/>
    </source>
</evidence>
<name>A0A7S3CDT6_9CHLO</name>
<dbReference type="InterPro" id="IPR018256">
    <property type="entry name" value="Ribosomal_eL13_CS"/>
</dbReference>
<dbReference type="GO" id="GO:0003723">
    <property type="term" value="F:RNA binding"/>
    <property type="evidence" value="ECO:0007669"/>
    <property type="project" value="TreeGrafter"/>
</dbReference>
<dbReference type="GO" id="GO:0003735">
    <property type="term" value="F:structural constituent of ribosome"/>
    <property type="evidence" value="ECO:0007669"/>
    <property type="project" value="InterPro"/>
</dbReference>
<accession>A0A7S3CDT6</accession>
<dbReference type="HAMAP" id="MF_00499">
    <property type="entry name" value="Ribosomal_eL13"/>
    <property type="match status" value="1"/>
</dbReference>
<dbReference type="InterPro" id="IPR001380">
    <property type="entry name" value="Ribosomal_eL13"/>
</dbReference>
<evidence type="ECO:0000256" key="5">
    <source>
        <dbReference type="SAM" id="Coils"/>
    </source>
</evidence>
<evidence type="ECO:0000313" key="8">
    <source>
        <dbReference type="Proteomes" id="UP001472866"/>
    </source>
</evidence>
<evidence type="ECO:0000256" key="2">
    <source>
        <dbReference type="ARBA" id="ARBA00022980"/>
    </source>
</evidence>
<evidence type="ECO:0000313" key="7">
    <source>
        <dbReference type="EMBL" id="WZN65210.1"/>
    </source>
</evidence>
<keyword evidence="8" id="KW-1185">Reference proteome</keyword>
<evidence type="ECO:0000256" key="3">
    <source>
        <dbReference type="ARBA" id="ARBA00023274"/>
    </source>
</evidence>
<organism evidence="6">
    <name type="scientific">Chloropicon roscoffensis</name>
    <dbReference type="NCBI Taxonomy" id="1461544"/>
    <lineage>
        <taxon>Eukaryota</taxon>
        <taxon>Viridiplantae</taxon>
        <taxon>Chlorophyta</taxon>
        <taxon>Chloropicophyceae</taxon>
        <taxon>Chloropicales</taxon>
        <taxon>Chloropicaceae</taxon>
        <taxon>Chloropicon</taxon>
    </lineage>
</organism>
<reference evidence="6" key="1">
    <citation type="submission" date="2021-01" db="EMBL/GenBank/DDBJ databases">
        <authorList>
            <person name="Corre E."/>
            <person name="Pelletier E."/>
            <person name="Niang G."/>
            <person name="Scheremetjew M."/>
            <person name="Finn R."/>
            <person name="Kale V."/>
            <person name="Holt S."/>
            <person name="Cochrane G."/>
            <person name="Meng A."/>
            <person name="Brown T."/>
            <person name="Cohen L."/>
        </authorList>
    </citation>
    <scope>NUCLEOTIDE SEQUENCE</scope>
    <source>
        <strain evidence="6">RCC1871</strain>
    </source>
</reference>
<gene>
    <name evidence="6" type="ORF">CROS1456_LOCUS6280</name>
    <name evidence="7" type="ORF">HKI87_11g67670</name>
</gene>
<dbReference type="Pfam" id="PF01294">
    <property type="entry name" value="Ribosomal_L13e"/>
    <property type="match status" value="1"/>
</dbReference>
<dbReference type="Gene3D" id="1.20.5.110">
    <property type="match status" value="1"/>
</dbReference>
<sequence>MVRHNNVVPNGHFHKWWQRNVVTWFNQPGRKVTRRKARAAKAAATFPRPVAGALRPKVRAQTVRYNTKARLGKGFSFEELKEAGIPVKVAPTIGIAVDHRRKNRSLESLQDNVRRLKEYKSKLVLFPKKAGKPKKGDSSAAECATATQLGGADVMPLSAEKPELEMVTVTAEMKGFNAYQKLRVERTNARLVGIREKRAKEEAEKAKEKAKMGK</sequence>
<comment type="similarity">
    <text evidence="1 4">Belongs to the eukaryotic ribosomal protein eL13 family.</text>
</comment>
<keyword evidence="3 4" id="KW-0687">Ribonucleoprotein</keyword>
<dbReference type="GO" id="GO:0022625">
    <property type="term" value="C:cytosolic large ribosomal subunit"/>
    <property type="evidence" value="ECO:0007669"/>
    <property type="project" value="TreeGrafter"/>
</dbReference>
<dbReference type="EMBL" id="HBHZ01008110">
    <property type="protein sequence ID" value="CAE0193190.1"/>
    <property type="molecule type" value="Transcribed_RNA"/>
</dbReference>
<evidence type="ECO:0000313" key="6">
    <source>
        <dbReference type="EMBL" id="CAE0193190.1"/>
    </source>
</evidence>
<dbReference type="GO" id="GO:0006412">
    <property type="term" value="P:translation"/>
    <property type="evidence" value="ECO:0007669"/>
    <property type="project" value="InterPro"/>
</dbReference>
<dbReference type="PANTHER" id="PTHR11722:SF0">
    <property type="entry name" value="LARGE RIBOSOMAL SUBUNIT PROTEIN EL13"/>
    <property type="match status" value="1"/>
</dbReference>
<keyword evidence="2 4" id="KW-0689">Ribosomal protein</keyword>
<evidence type="ECO:0000256" key="4">
    <source>
        <dbReference type="RuleBase" id="RU000572"/>
    </source>
</evidence>
<feature type="coiled-coil region" evidence="5">
    <location>
        <begin position="184"/>
        <end position="211"/>
    </location>
</feature>
<dbReference type="PROSITE" id="PS01104">
    <property type="entry name" value="RIBOSOMAL_L13E"/>
    <property type="match status" value="1"/>
</dbReference>
<protein>
    <recommendedName>
        <fullName evidence="4">60S ribosomal protein L13</fullName>
    </recommendedName>
</protein>